<evidence type="ECO:0000313" key="3">
    <source>
        <dbReference type="Proteomes" id="UP000186955"/>
    </source>
</evidence>
<gene>
    <name evidence="2" type="ORF">PENSUB_13804</name>
</gene>
<name>A0A1Q5SMQ2_9EURO</name>
<accession>A0A1Q5SMQ2</accession>
<comment type="caution">
    <text evidence="2">The sequence shown here is derived from an EMBL/GenBank/DDBJ whole genome shotgun (WGS) entry which is preliminary data.</text>
</comment>
<dbReference type="AlphaFoldDB" id="A0A1Q5SMQ2"/>
<keyword evidence="3" id="KW-1185">Reference proteome</keyword>
<organism evidence="2 3">
    <name type="scientific">Penicillium subrubescens</name>
    <dbReference type="NCBI Taxonomy" id="1316194"/>
    <lineage>
        <taxon>Eukaryota</taxon>
        <taxon>Fungi</taxon>
        <taxon>Dikarya</taxon>
        <taxon>Ascomycota</taxon>
        <taxon>Pezizomycotina</taxon>
        <taxon>Eurotiomycetes</taxon>
        <taxon>Eurotiomycetidae</taxon>
        <taxon>Eurotiales</taxon>
        <taxon>Aspergillaceae</taxon>
        <taxon>Penicillium</taxon>
    </lineage>
</organism>
<feature type="chain" id="PRO_5013044392" evidence="1">
    <location>
        <begin position="17"/>
        <end position="89"/>
    </location>
</feature>
<sequence length="89" mass="9360">MKSIISLVVLASVSLAQNSIIGLPTAGYMITKGGNVTVQVQRPGPFDPQYHESDQPPYQNFTVTLPNLIAAGDAQINVAHAALVGVNET</sequence>
<feature type="signal peptide" evidence="1">
    <location>
        <begin position="1"/>
        <end position="16"/>
    </location>
</feature>
<keyword evidence="1" id="KW-0732">Signal</keyword>
<protein>
    <submittedName>
        <fullName evidence="2">Uncharacterized protein</fullName>
    </submittedName>
</protein>
<dbReference type="EMBL" id="MNBE01000775">
    <property type="protein sequence ID" value="OKO89269.1"/>
    <property type="molecule type" value="Genomic_DNA"/>
</dbReference>
<proteinExistence type="predicted"/>
<reference evidence="2 3" key="1">
    <citation type="submission" date="2016-10" db="EMBL/GenBank/DDBJ databases">
        <title>Genome sequence of the ascomycete fungus Penicillium subrubescens.</title>
        <authorList>
            <person name="De Vries R.P."/>
            <person name="Peng M."/>
            <person name="Dilokpimol A."/>
            <person name="Hilden K."/>
            <person name="Makela M.R."/>
            <person name="Grigoriev I."/>
            <person name="Riley R."/>
            <person name="Granchi Z."/>
        </authorList>
    </citation>
    <scope>NUCLEOTIDE SEQUENCE [LARGE SCALE GENOMIC DNA]</scope>
    <source>
        <strain evidence="2 3">CBS 132785</strain>
    </source>
</reference>
<dbReference type="Proteomes" id="UP000186955">
    <property type="component" value="Unassembled WGS sequence"/>
</dbReference>
<evidence type="ECO:0000313" key="2">
    <source>
        <dbReference type="EMBL" id="OKO89269.1"/>
    </source>
</evidence>
<evidence type="ECO:0000256" key="1">
    <source>
        <dbReference type="SAM" id="SignalP"/>
    </source>
</evidence>